<feature type="transmembrane region" description="Helical" evidence="6">
    <location>
        <begin position="12"/>
        <end position="33"/>
    </location>
</feature>
<evidence type="ECO:0000256" key="1">
    <source>
        <dbReference type="ARBA" id="ARBA00004651"/>
    </source>
</evidence>
<evidence type="ECO:0000313" key="8">
    <source>
        <dbReference type="EMBL" id="CAH0536348.1"/>
    </source>
</evidence>
<dbReference type="InterPro" id="IPR037185">
    <property type="entry name" value="EmrE-like"/>
</dbReference>
<keyword evidence="4 6" id="KW-1133">Transmembrane helix</keyword>
<dbReference type="PANTHER" id="PTHR32322:SF18">
    <property type="entry name" value="S-ADENOSYLMETHIONINE_S-ADENOSYLHOMOCYSTEINE TRANSPORTER"/>
    <property type="match status" value="1"/>
</dbReference>
<dbReference type="Pfam" id="PF00892">
    <property type="entry name" value="EamA"/>
    <property type="match status" value="2"/>
</dbReference>
<comment type="caution">
    <text evidence="8">The sequence shown here is derived from an EMBL/GenBank/DDBJ whole genome shotgun (WGS) entry which is preliminary data.</text>
</comment>
<evidence type="ECO:0000259" key="7">
    <source>
        <dbReference type="Pfam" id="PF00892"/>
    </source>
</evidence>
<reference evidence="8" key="1">
    <citation type="submission" date="2021-11" db="EMBL/GenBank/DDBJ databases">
        <authorList>
            <person name="Rodrigo-Torres L."/>
            <person name="Arahal R. D."/>
            <person name="Lucena T."/>
        </authorList>
    </citation>
    <scope>NUCLEOTIDE SEQUENCE</scope>
    <source>
        <strain evidence="8">CECT 7928</strain>
    </source>
</reference>
<dbReference type="InterPro" id="IPR000620">
    <property type="entry name" value="EamA_dom"/>
</dbReference>
<feature type="transmembrane region" description="Helical" evidence="6">
    <location>
        <begin position="83"/>
        <end position="101"/>
    </location>
</feature>
<keyword evidence="9" id="KW-1185">Reference proteome</keyword>
<feature type="transmembrane region" description="Helical" evidence="6">
    <location>
        <begin position="142"/>
        <end position="161"/>
    </location>
</feature>
<gene>
    <name evidence="8" type="ORF">VMF7928_00360</name>
</gene>
<evidence type="ECO:0000256" key="6">
    <source>
        <dbReference type="SAM" id="Phobius"/>
    </source>
</evidence>
<dbReference type="PANTHER" id="PTHR32322">
    <property type="entry name" value="INNER MEMBRANE TRANSPORTER"/>
    <property type="match status" value="1"/>
</dbReference>
<protein>
    <recommendedName>
        <fullName evidence="7">EamA domain-containing protein</fullName>
    </recommendedName>
</protein>
<comment type="subcellular location">
    <subcellularLocation>
        <location evidence="1">Cell membrane</location>
        <topology evidence="1">Multi-pass membrane protein</topology>
    </subcellularLocation>
</comment>
<evidence type="ECO:0000313" key="9">
    <source>
        <dbReference type="Proteomes" id="UP000838748"/>
    </source>
</evidence>
<feature type="transmembrane region" description="Helical" evidence="6">
    <location>
        <begin position="199"/>
        <end position="218"/>
    </location>
</feature>
<dbReference type="Proteomes" id="UP000838748">
    <property type="component" value="Unassembled WGS sequence"/>
</dbReference>
<accession>A0ABN8E0Y2</accession>
<feature type="transmembrane region" description="Helical" evidence="6">
    <location>
        <begin position="113"/>
        <end position="130"/>
    </location>
</feature>
<evidence type="ECO:0000256" key="2">
    <source>
        <dbReference type="ARBA" id="ARBA00022475"/>
    </source>
</evidence>
<name>A0ABN8E0Y2_9VIBR</name>
<dbReference type="SUPFAM" id="SSF103481">
    <property type="entry name" value="Multidrug resistance efflux transporter EmrE"/>
    <property type="match status" value="2"/>
</dbReference>
<dbReference type="InterPro" id="IPR050638">
    <property type="entry name" value="AA-Vitamin_Transporters"/>
</dbReference>
<proteinExistence type="predicted"/>
<keyword evidence="5 6" id="KW-0472">Membrane</keyword>
<feature type="domain" description="EamA" evidence="7">
    <location>
        <begin position="19"/>
        <end position="156"/>
    </location>
</feature>
<feature type="transmembrane region" description="Helical" evidence="6">
    <location>
        <begin position="230"/>
        <end position="249"/>
    </location>
</feature>
<keyword evidence="2" id="KW-1003">Cell membrane</keyword>
<evidence type="ECO:0000256" key="3">
    <source>
        <dbReference type="ARBA" id="ARBA00022692"/>
    </source>
</evidence>
<feature type="transmembrane region" description="Helical" evidence="6">
    <location>
        <begin position="286"/>
        <end position="303"/>
    </location>
</feature>
<feature type="transmembrane region" description="Helical" evidence="6">
    <location>
        <begin position="53"/>
        <end position="71"/>
    </location>
</feature>
<evidence type="ECO:0000256" key="5">
    <source>
        <dbReference type="ARBA" id="ARBA00023136"/>
    </source>
</evidence>
<sequence length="307" mass="33100">MNHTLSNKILQLRFSTRVIGFSCAVLACIMFSLKPVLIKIAYSYGGNATSIMSLRAFCSLPIYLGMLFILLRNKVNRSAVRKYGILTCCIGILGYYVASLLDILSLKDISAQLERLLLFLYPTIVVFIVWGKSKQRPTNNTLLSALLGYLGVAVIFIHDFQMGGDRISVGAALVIASATAFAFYVVLSKSLIQKMGSSLFTSLAMTAAGGAIVIQLALSDVTASNWNAQLIVTGLVLGIFCTVIPSYLMSAALARLSSQEVSLTNNLGPTVTTIAAISILSETFTVYNLVGLTLVMYSIFLLNKAKS</sequence>
<dbReference type="EMBL" id="CAKLDM010000001">
    <property type="protein sequence ID" value="CAH0536348.1"/>
    <property type="molecule type" value="Genomic_DNA"/>
</dbReference>
<evidence type="ECO:0000256" key="4">
    <source>
        <dbReference type="ARBA" id="ARBA00022989"/>
    </source>
</evidence>
<feature type="domain" description="EamA" evidence="7">
    <location>
        <begin position="170"/>
        <end position="303"/>
    </location>
</feature>
<dbReference type="RefSeq" id="WP_237359775.1">
    <property type="nucleotide sequence ID" value="NZ_CAKLDM010000001.1"/>
</dbReference>
<organism evidence="8 9">
    <name type="scientific">Vibrio marisflavi CECT 7928</name>
    <dbReference type="NCBI Taxonomy" id="634439"/>
    <lineage>
        <taxon>Bacteria</taxon>
        <taxon>Pseudomonadati</taxon>
        <taxon>Pseudomonadota</taxon>
        <taxon>Gammaproteobacteria</taxon>
        <taxon>Vibrionales</taxon>
        <taxon>Vibrionaceae</taxon>
        <taxon>Vibrio</taxon>
    </lineage>
</organism>
<keyword evidence="3 6" id="KW-0812">Transmembrane</keyword>
<feature type="transmembrane region" description="Helical" evidence="6">
    <location>
        <begin position="261"/>
        <end position="280"/>
    </location>
</feature>
<feature type="transmembrane region" description="Helical" evidence="6">
    <location>
        <begin position="167"/>
        <end position="187"/>
    </location>
</feature>